<sequence length="211" mass="23848">MAALRIANRIINYHHNLLYNNYQYRSISTTVHLQSSWMDKVKNVFTGQKSEGAPPDASQFTLLNFADEMKKARKVGAFKEYIVGRSSEVTFSTAIEKYEVIIRYLAAFDYTGENLTTNQKHEAAKHCNCTIAEVENALAKFTWAKEAHKKIQKLNQEGKPMPKNMAELQKMVGTNPMDIAKSNLAKSGQVSRNALCPCGSKKRYKRCCGKD</sequence>
<dbReference type="InterPro" id="IPR004027">
    <property type="entry name" value="SEC_C_motif"/>
</dbReference>
<dbReference type="KEGG" id="mtr:11433325"/>
<dbReference type="Proteomes" id="UP000265566">
    <property type="component" value="Chromosome 7"/>
</dbReference>
<proteinExistence type="predicted"/>
<name>G7L0S2_MEDTR</name>
<reference evidence="3" key="3">
    <citation type="submission" date="2015-04" db="UniProtKB">
        <authorList>
            <consortium name="EnsemblPlants"/>
        </authorList>
    </citation>
    <scope>IDENTIFICATION</scope>
    <source>
        <strain evidence="3">cv. Jemalong A17</strain>
    </source>
</reference>
<accession>G7L0S2</accession>
<evidence type="ECO:0000313" key="1">
    <source>
        <dbReference type="EMBL" id="AES82593.2"/>
    </source>
</evidence>
<keyword evidence="4" id="KW-1185">Reference proteome</keyword>
<dbReference type="OrthoDB" id="432970at2759"/>
<evidence type="ECO:0000313" key="5">
    <source>
        <dbReference type="Proteomes" id="UP000265566"/>
    </source>
</evidence>
<dbReference type="Pfam" id="PF02810">
    <property type="entry name" value="SEC-C"/>
    <property type="match status" value="1"/>
</dbReference>
<dbReference type="STRING" id="3880.G7L0S2"/>
<gene>
    <name evidence="3" type="primary">11433325</name>
    <name evidence="1" type="ordered locus">MTR_7g114390</name>
    <name evidence="2" type="ORF">MtrunA17_Chr7g0273641</name>
</gene>
<dbReference type="PANTHER" id="PTHR36750:SF1">
    <property type="entry name" value="SEC-C MOTIF PROTEIN"/>
    <property type="match status" value="1"/>
</dbReference>
<dbReference type="PANTHER" id="PTHR36750">
    <property type="entry name" value="SEC-C MOTIF PROTEIN"/>
    <property type="match status" value="1"/>
</dbReference>
<evidence type="ECO:0000313" key="2">
    <source>
        <dbReference type="EMBL" id="RHN49357.1"/>
    </source>
</evidence>
<reference evidence="1 4" key="1">
    <citation type="journal article" date="2011" name="Nature">
        <title>The Medicago genome provides insight into the evolution of rhizobial symbioses.</title>
        <authorList>
            <person name="Young N.D."/>
            <person name="Debelle F."/>
            <person name="Oldroyd G.E."/>
            <person name="Geurts R."/>
            <person name="Cannon S.B."/>
            <person name="Udvardi M.K."/>
            <person name="Benedito V.A."/>
            <person name="Mayer K.F."/>
            <person name="Gouzy J."/>
            <person name="Schoof H."/>
            <person name="Van de Peer Y."/>
            <person name="Proost S."/>
            <person name="Cook D.R."/>
            <person name="Meyers B.C."/>
            <person name="Spannagl M."/>
            <person name="Cheung F."/>
            <person name="De Mita S."/>
            <person name="Krishnakumar V."/>
            <person name="Gundlach H."/>
            <person name="Zhou S."/>
            <person name="Mudge J."/>
            <person name="Bharti A.K."/>
            <person name="Murray J.D."/>
            <person name="Naoumkina M.A."/>
            <person name="Rosen B."/>
            <person name="Silverstein K.A."/>
            <person name="Tang H."/>
            <person name="Rombauts S."/>
            <person name="Zhao P.X."/>
            <person name="Zhou P."/>
            <person name="Barbe V."/>
            <person name="Bardou P."/>
            <person name="Bechner M."/>
            <person name="Bellec A."/>
            <person name="Berger A."/>
            <person name="Berges H."/>
            <person name="Bidwell S."/>
            <person name="Bisseling T."/>
            <person name="Choisne N."/>
            <person name="Couloux A."/>
            <person name="Denny R."/>
            <person name="Deshpande S."/>
            <person name="Dai X."/>
            <person name="Doyle J.J."/>
            <person name="Dudez A.M."/>
            <person name="Farmer A.D."/>
            <person name="Fouteau S."/>
            <person name="Franken C."/>
            <person name="Gibelin C."/>
            <person name="Gish J."/>
            <person name="Goldstein S."/>
            <person name="Gonzalez A.J."/>
            <person name="Green P.J."/>
            <person name="Hallab A."/>
            <person name="Hartog M."/>
            <person name="Hua A."/>
            <person name="Humphray S.J."/>
            <person name="Jeong D.H."/>
            <person name="Jing Y."/>
            <person name="Jocker A."/>
            <person name="Kenton S.M."/>
            <person name="Kim D.J."/>
            <person name="Klee K."/>
            <person name="Lai H."/>
            <person name="Lang C."/>
            <person name="Lin S."/>
            <person name="Macmil S.L."/>
            <person name="Magdelenat G."/>
            <person name="Matthews L."/>
            <person name="McCorrison J."/>
            <person name="Monaghan E.L."/>
            <person name="Mun J.H."/>
            <person name="Najar F.Z."/>
            <person name="Nicholson C."/>
            <person name="Noirot C."/>
            <person name="O'Bleness M."/>
            <person name="Paule C.R."/>
            <person name="Poulain J."/>
            <person name="Prion F."/>
            <person name="Qin B."/>
            <person name="Qu C."/>
            <person name="Retzel E.F."/>
            <person name="Riddle C."/>
            <person name="Sallet E."/>
            <person name="Samain S."/>
            <person name="Samson N."/>
            <person name="Sanders I."/>
            <person name="Saurat O."/>
            <person name="Scarpelli C."/>
            <person name="Schiex T."/>
            <person name="Segurens B."/>
            <person name="Severin A.J."/>
            <person name="Sherrier D.J."/>
            <person name="Shi R."/>
            <person name="Sims S."/>
            <person name="Singer S.R."/>
            <person name="Sinharoy S."/>
            <person name="Sterck L."/>
            <person name="Viollet A."/>
            <person name="Wang B.B."/>
            <person name="Wang K."/>
            <person name="Wang M."/>
            <person name="Wang X."/>
            <person name="Warfsmann J."/>
            <person name="Weissenbach J."/>
            <person name="White D.D."/>
            <person name="White J.D."/>
            <person name="Wiley G.B."/>
            <person name="Wincker P."/>
            <person name="Xing Y."/>
            <person name="Yang L."/>
            <person name="Yao Z."/>
            <person name="Ying F."/>
            <person name="Zhai J."/>
            <person name="Zhou L."/>
            <person name="Zuber A."/>
            <person name="Denarie J."/>
            <person name="Dixon R.A."/>
            <person name="May G.D."/>
            <person name="Schwartz D.C."/>
            <person name="Rogers J."/>
            <person name="Quetier F."/>
            <person name="Town C.D."/>
            <person name="Roe B.A."/>
        </authorList>
    </citation>
    <scope>NUCLEOTIDE SEQUENCE [LARGE SCALE GENOMIC DNA]</scope>
    <source>
        <strain evidence="1">A17</strain>
        <strain evidence="3 4">cv. Jemalong A17</strain>
    </source>
</reference>
<dbReference type="EMBL" id="CM001223">
    <property type="protein sequence ID" value="AES82593.2"/>
    <property type="molecule type" value="Genomic_DNA"/>
</dbReference>
<accession>A0A0C3WG40</accession>
<evidence type="ECO:0000313" key="4">
    <source>
        <dbReference type="Proteomes" id="UP000002051"/>
    </source>
</evidence>
<dbReference type="EMBL" id="PSQE01000007">
    <property type="protein sequence ID" value="RHN49357.1"/>
    <property type="molecule type" value="Genomic_DNA"/>
</dbReference>
<reference evidence="1 4" key="2">
    <citation type="journal article" date="2014" name="BMC Genomics">
        <title>An improved genome release (version Mt4.0) for the model legume Medicago truncatula.</title>
        <authorList>
            <person name="Tang H."/>
            <person name="Krishnakumar V."/>
            <person name="Bidwell S."/>
            <person name="Rosen B."/>
            <person name="Chan A."/>
            <person name="Zhou S."/>
            <person name="Gentzbittel L."/>
            <person name="Childs K.L."/>
            <person name="Yandell M."/>
            <person name="Gundlach H."/>
            <person name="Mayer K.F."/>
            <person name="Schwartz D.C."/>
            <person name="Town C.D."/>
        </authorList>
    </citation>
    <scope>GENOME REANNOTATION</scope>
    <source>
        <strain evidence="3 4">cv. Jemalong A17</strain>
    </source>
</reference>
<dbReference type="SUPFAM" id="SSF103642">
    <property type="entry name" value="Sec-C motif"/>
    <property type="match status" value="1"/>
</dbReference>
<organism evidence="1 4">
    <name type="scientific">Medicago truncatula</name>
    <name type="common">Barrel medic</name>
    <name type="synonym">Medicago tribuloides</name>
    <dbReference type="NCBI Taxonomy" id="3880"/>
    <lineage>
        <taxon>Eukaryota</taxon>
        <taxon>Viridiplantae</taxon>
        <taxon>Streptophyta</taxon>
        <taxon>Embryophyta</taxon>
        <taxon>Tracheophyta</taxon>
        <taxon>Spermatophyta</taxon>
        <taxon>Magnoliopsida</taxon>
        <taxon>eudicotyledons</taxon>
        <taxon>Gunneridae</taxon>
        <taxon>Pentapetalae</taxon>
        <taxon>rosids</taxon>
        <taxon>fabids</taxon>
        <taxon>Fabales</taxon>
        <taxon>Fabaceae</taxon>
        <taxon>Papilionoideae</taxon>
        <taxon>50 kb inversion clade</taxon>
        <taxon>NPAAA clade</taxon>
        <taxon>Hologalegina</taxon>
        <taxon>IRL clade</taxon>
        <taxon>Trifolieae</taxon>
        <taxon>Medicago</taxon>
    </lineage>
</organism>
<dbReference type="AlphaFoldDB" id="G7L0S2"/>
<reference evidence="2" key="5">
    <citation type="journal article" date="2018" name="Nat. Plants">
        <title>Whole-genome landscape of Medicago truncatula symbiotic genes.</title>
        <authorList>
            <person name="Pecrix Y."/>
            <person name="Gamas P."/>
            <person name="Carrere S."/>
        </authorList>
    </citation>
    <scope>NUCLEOTIDE SEQUENCE</scope>
    <source>
        <tissue evidence="2">Leaves</tissue>
    </source>
</reference>
<dbReference type="Proteomes" id="UP000002051">
    <property type="component" value="Unassembled WGS sequence"/>
</dbReference>
<dbReference type="Gramene" id="rna44177">
    <property type="protein sequence ID" value="RHN49357.1"/>
    <property type="gene ID" value="gene44177"/>
</dbReference>
<dbReference type="eggNOG" id="ENOG502QPPM">
    <property type="taxonomic scope" value="Eukaryota"/>
</dbReference>
<reference evidence="5" key="4">
    <citation type="journal article" date="2018" name="Nat. Plants">
        <title>Whole-genome landscape of Medicago truncatula symbiotic genes.</title>
        <authorList>
            <person name="Pecrix Y."/>
            <person name="Staton S.E."/>
            <person name="Sallet E."/>
            <person name="Lelandais-Briere C."/>
            <person name="Moreau S."/>
            <person name="Carrere S."/>
            <person name="Blein T."/>
            <person name="Jardinaud M.F."/>
            <person name="Latrasse D."/>
            <person name="Zouine M."/>
            <person name="Zahm M."/>
            <person name="Kreplak J."/>
            <person name="Mayjonade B."/>
            <person name="Satge C."/>
            <person name="Perez M."/>
            <person name="Cauet S."/>
            <person name="Marande W."/>
            <person name="Chantry-Darmon C."/>
            <person name="Lopez-Roques C."/>
            <person name="Bouchez O."/>
            <person name="Berard A."/>
            <person name="Debelle F."/>
            <person name="Munos S."/>
            <person name="Bendahmane A."/>
            <person name="Berges H."/>
            <person name="Niebel A."/>
            <person name="Buitink J."/>
            <person name="Frugier F."/>
            <person name="Benhamed M."/>
            <person name="Crespi M."/>
            <person name="Gouzy J."/>
            <person name="Gamas P."/>
        </authorList>
    </citation>
    <scope>NUCLEOTIDE SEQUENCE [LARGE SCALE GENOMIC DNA]</scope>
    <source>
        <strain evidence="5">cv. Jemalong A17</strain>
    </source>
</reference>
<dbReference type="EnsemblPlants" id="AES82593">
    <property type="protein sequence ID" value="AES82593"/>
    <property type="gene ID" value="MTR_7g114390"/>
</dbReference>
<dbReference type="Gene3D" id="3.10.450.50">
    <property type="match status" value="1"/>
</dbReference>
<dbReference type="HOGENOM" id="CLU_079773_1_0_1"/>
<protein>
    <submittedName>
        <fullName evidence="2">Putative NTF2-like domain-containing protein</fullName>
    </submittedName>
    <submittedName>
        <fullName evidence="1">SEC-C motif protein</fullName>
    </submittedName>
</protein>
<evidence type="ECO:0000313" key="3">
    <source>
        <dbReference type="EnsemblPlants" id="AES82593"/>
    </source>
</evidence>
<dbReference type="PaxDb" id="3880-AES82593"/>